<feature type="region of interest" description="Disordered" evidence="1">
    <location>
        <begin position="305"/>
        <end position="346"/>
    </location>
</feature>
<dbReference type="AlphaFoldDB" id="A0AAF3EUY8"/>
<keyword evidence="2" id="KW-1185">Reference proteome</keyword>
<feature type="region of interest" description="Disordered" evidence="1">
    <location>
        <begin position="170"/>
        <end position="291"/>
    </location>
</feature>
<sequence length="619" mass="67328">MIPAQPFSTIPLTSNPHQPFVVNHLPPSPGWPSQGAGPSTANWGHVSPAPGRNPWQDPNQLGQVAELPMGAMPTGTWAGPPQGGGTPDDFGKQFWQQDPSMMEAPQPFQVPPMHPQMAGVNGMVDGMGGDFMRGPEPMWDMTGQQPMKQEELWKQQQGGQWMPNGRGWPPQGHQMHLRQGPPPMRGPPMNGLPGNGWPPQGMMPGPGMTPPQGMGWTPQPGPPQGPPGGGGRGGMQPRPPGGPQNRRYPDVSVPPPIDIPFHGQMGMRGGPPPNNPPMWKEPVPGSGGMRNPQFTPDNQFQMPQEFGSPFGGSGKPQGGIGQFVAGQPGSGGPPPTDDLMWHDPNGELKKWQRDTGVNIWGDPDKASQRAVKLWKVEEGTEEDYEMALQKCPVPRKTDNDSPRISSAGAQAKRTIVPTGWGDLPDNDPNKKTDDHQWAENLGLGSSHQSGQSGEPQNNWSTFIPQQPFSADPTWSIGANGPSGGHIENIAEKLRVAVEKGFLDLSNLQLKQLPPAVLPQINSLLTKLPEFEMVEKEMGDLIEGSRPEGQDVPPNSPKHFMSEMQKMEYDRLMIQVTTLKIELGEMSKKIRRQLNDSGIQPAVEQQFGSEPYYPFLDESH</sequence>
<accession>A0AAF3EUY8</accession>
<evidence type="ECO:0000313" key="3">
    <source>
        <dbReference type="WBParaSite" id="MBELARI_LOCUS17911.2"/>
    </source>
</evidence>
<feature type="compositionally biased region" description="Polar residues" evidence="1">
    <location>
        <begin position="454"/>
        <end position="468"/>
    </location>
</feature>
<dbReference type="WBParaSite" id="MBELARI_LOCUS17911.2">
    <property type="protein sequence ID" value="MBELARI_LOCUS17911.2"/>
    <property type="gene ID" value="MBELARI_LOCUS17911"/>
</dbReference>
<protein>
    <submittedName>
        <fullName evidence="3">Uncharacterized protein</fullName>
    </submittedName>
</protein>
<feature type="compositionally biased region" description="Gly residues" evidence="1">
    <location>
        <begin position="309"/>
        <end position="321"/>
    </location>
</feature>
<feature type="region of interest" description="Disordered" evidence="1">
    <location>
        <begin position="389"/>
        <end position="481"/>
    </location>
</feature>
<evidence type="ECO:0000313" key="2">
    <source>
        <dbReference type="Proteomes" id="UP000887575"/>
    </source>
</evidence>
<evidence type="ECO:0000256" key="1">
    <source>
        <dbReference type="SAM" id="MobiDB-lite"/>
    </source>
</evidence>
<dbReference type="Proteomes" id="UP000887575">
    <property type="component" value="Unassembled WGS sequence"/>
</dbReference>
<name>A0AAF3EUY8_9BILA</name>
<organism evidence="2 3">
    <name type="scientific">Mesorhabditis belari</name>
    <dbReference type="NCBI Taxonomy" id="2138241"/>
    <lineage>
        <taxon>Eukaryota</taxon>
        <taxon>Metazoa</taxon>
        <taxon>Ecdysozoa</taxon>
        <taxon>Nematoda</taxon>
        <taxon>Chromadorea</taxon>
        <taxon>Rhabditida</taxon>
        <taxon>Rhabditina</taxon>
        <taxon>Rhabditomorpha</taxon>
        <taxon>Rhabditoidea</taxon>
        <taxon>Rhabditidae</taxon>
        <taxon>Mesorhabditinae</taxon>
        <taxon>Mesorhabditis</taxon>
    </lineage>
</organism>
<proteinExistence type="predicted"/>
<feature type="compositionally biased region" description="Polar residues" evidence="1">
    <location>
        <begin position="1"/>
        <end position="17"/>
    </location>
</feature>
<feature type="region of interest" description="Disordered" evidence="1">
    <location>
        <begin position="1"/>
        <end position="94"/>
    </location>
</feature>
<reference evidence="3" key="1">
    <citation type="submission" date="2024-02" db="UniProtKB">
        <authorList>
            <consortium name="WormBaseParasite"/>
        </authorList>
    </citation>
    <scope>IDENTIFICATION</scope>
</reference>
<feature type="compositionally biased region" description="Basic and acidic residues" evidence="1">
    <location>
        <begin position="427"/>
        <end position="437"/>
    </location>
</feature>
<feature type="compositionally biased region" description="Low complexity" evidence="1">
    <location>
        <begin position="187"/>
        <end position="218"/>
    </location>
</feature>
<feature type="compositionally biased region" description="Low complexity" evidence="1">
    <location>
        <begin position="441"/>
        <end position="453"/>
    </location>
</feature>